<feature type="region of interest" description="Disordered" evidence="1">
    <location>
        <begin position="340"/>
        <end position="361"/>
    </location>
</feature>
<evidence type="ECO:0000256" key="1">
    <source>
        <dbReference type="SAM" id="MobiDB-lite"/>
    </source>
</evidence>
<dbReference type="EMBL" id="LSRX01000423">
    <property type="protein sequence ID" value="OLP97730.1"/>
    <property type="molecule type" value="Genomic_DNA"/>
</dbReference>
<proteinExistence type="predicted"/>
<reference evidence="2 3" key="1">
    <citation type="submission" date="2016-02" db="EMBL/GenBank/DDBJ databases">
        <title>Genome analysis of coral dinoflagellate symbionts highlights evolutionary adaptations to a symbiotic lifestyle.</title>
        <authorList>
            <person name="Aranda M."/>
            <person name="Li Y."/>
            <person name="Liew Y.J."/>
            <person name="Baumgarten S."/>
            <person name="Simakov O."/>
            <person name="Wilson M."/>
            <person name="Piel J."/>
            <person name="Ashoor H."/>
            <person name="Bougouffa S."/>
            <person name="Bajic V.B."/>
            <person name="Ryu T."/>
            <person name="Ravasi T."/>
            <person name="Bayer T."/>
            <person name="Micklem G."/>
            <person name="Kim H."/>
            <person name="Bhak J."/>
            <person name="Lajeunesse T.C."/>
            <person name="Voolstra C.R."/>
        </authorList>
    </citation>
    <scope>NUCLEOTIDE SEQUENCE [LARGE SCALE GENOMIC DNA]</scope>
    <source>
        <strain evidence="2 3">CCMP2467</strain>
    </source>
</reference>
<accession>A0A1Q9DRC3</accession>
<feature type="compositionally biased region" description="Basic and acidic residues" evidence="1">
    <location>
        <begin position="340"/>
        <end position="355"/>
    </location>
</feature>
<feature type="region of interest" description="Disordered" evidence="1">
    <location>
        <begin position="440"/>
        <end position="475"/>
    </location>
</feature>
<evidence type="ECO:0000313" key="3">
    <source>
        <dbReference type="Proteomes" id="UP000186817"/>
    </source>
</evidence>
<dbReference type="Proteomes" id="UP000186817">
    <property type="component" value="Unassembled WGS sequence"/>
</dbReference>
<name>A0A1Q9DRC3_SYMMI</name>
<feature type="compositionally biased region" description="Basic and acidic residues" evidence="1">
    <location>
        <begin position="457"/>
        <end position="470"/>
    </location>
</feature>
<protein>
    <submittedName>
        <fullName evidence="2">Uncharacterized protein</fullName>
    </submittedName>
</protein>
<organism evidence="2 3">
    <name type="scientific">Symbiodinium microadriaticum</name>
    <name type="common">Dinoflagellate</name>
    <name type="synonym">Zooxanthella microadriatica</name>
    <dbReference type="NCBI Taxonomy" id="2951"/>
    <lineage>
        <taxon>Eukaryota</taxon>
        <taxon>Sar</taxon>
        <taxon>Alveolata</taxon>
        <taxon>Dinophyceae</taxon>
        <taxon>Suessiales</taxon>
        <taxon>Symbiodiniaceae</taxon>
        <taxon>Symbiodinium</taxon>
    </lineage>
</organism>
<dbReference type="OrthoDB" id="10302511at2759"/>
<evidence type="ECO:0000313" key="2">
    <source>
        <dbReference type="EMBL" id="OLP97730.1"/>
    </source>
</evidence>
<feature type="region of interest" description="Disordered" evidence="1">
    <location>
        <begin position="553"/>
        <end position="596"/>
    </location>
</feature>
<keyword evidence="3" id="KW-1185">Reference proteome</keyword>
<sequence length="614" mass="68279">MGRGVADAHATPERLPVGLEHDDEWMARVVEHLWEWFCFECPDEVPGGAEGHMDLLMMKTDEDAPDADGEDTDEGRHLLRGRTSHLDKLTLQHQPPLTVPEAVDLWRQLFQTSSAPDMGDIDRAVQSGGYALPRDLADNMIDTIRDMDMHDRSIMTVALIDLLGRLMSECAQVLAQAHDDMEEVEVETSDHASLMQTHLNAASSSLSPARTESSTTPVVARLQQELFQLQQKGNMIHAYVAELLVRLRRQRVREGTCETLDLLQSLLVTVQNDLEEQSLPQPVQEDVDKWVSAWWSAIMEMVTPPASSSLDIVLIVQGHGMEEGEELALAERDYKEEQKRWAAERQRQQDAHESEESSWESEMARIAAMYDNAGSRSSRAWDDWALYDEMHRTTRPRRRSLDVTLATGGEGTEVVKKVRVSMPGEVPNDARVVEAQLVEPNSSMSSAPPTVLLSRDCSPKKPPGDPEDGGRGAIPHSLQFQGYLEQSKTKHKGKSRVQFPELRAPKGLGPESQMVLQIQAQLKVPYTANLKPQILDRAECSFRSCALPKVLARYPKPSPPQDRPAAHTVPGKKQSAPVEADGAGAQHGWQPDVRPAGYVVPGQSCPTWTRITPA</sequence>
<gene>
    <name evidence="2" type="ORF">AK812_SmicGene19894</name>
</gene>
<comment type="caution">
    <text evidence="2">The sequence shown here is derived from an EMBL/GenBank/DDBJ whole genome shotgun (WGS) entry which is preliminary data.</text>
</comment>
<dbReference type="AlphaFoldDB" id="A0A1Q9DRC3"/>